<dbReference type="STRING" id="3055.A0A2K3DRK7"/>
<dbReference type="ExpressionAtlas" id="A0A2K3DRK7">
    <property type="expression patterns" value="baseline"/>
</dbReference>
<evidence type="ECO:0000259" key="8">
    <source>
        <dbReference type="SMART" id="SM00650"/>
    </source>
</evidence>
<feature type="binding site" evidence="5">
    <location>
        <position position="205"/>
    </location>
    <ligand>
        <name>S-adenosyl-L-methionine</name>
        <dbReference type="ChEBI" id="CHEBI:59789"/>
    </ligand>
</feature>
<dbReference type="GO" id="GO:0000179">
    <property type="term" value="F:rRNA (adenine-N6,N6-)-dimethyltransferase activity"/>
    <property type="evidence" value="ECO:0000318"/>
    <property type="project" value="GO_Central"/>
</dbReference>
<dbReference type="SMART" id="SM00650">
    <property type="entry name" value="rADc"/>
    <property type="match status" value="1"/>
</dbReference>
<keyword evidence="6" id="KW-0698">rRNA processing</keyword>
<organism evidence="9 10">
    <name type="scientific">Chlamydomonas reinhardtii</name>
    <name type="common">Chlamydomonas smithii</name>
    <dbReference type="NCBI Taxonomy" id="3055"/>
    <lineage>
        <taxon>Eukaryota</taxon>
        <taxon>Viridiplantae</taxon>
        <taxon>Chlorophyta</taxon>
        <taxon>core chlorophytes</taxon>
        <taxon>Chlorophyceae</taxon>
        <taxon>CS clade</taxon>
        <taxon>Chlamydomonadales</taxon>
        <taxon>Chlamydomonadaceae</taxon>
        <taxon>Chlamydomonas</taxon>
    </lineage>
</organism>
<keyword evidence="1 5" id="KW-0489">Methyltransferase</keyword>
<protein>
    <recommendedName>
        <fullName evidence="6">rRNA adenine N(6)-methyltransferase</fullName>
        <ecNumber evidence="6">2.1.1.-</ecNumber>
    </recommendedName>
</protein>
<dbReference type="PANTHER" id="PTHR11727">
    <property type="entry name" value="DIMETHYLADENOSINE TRANSFERASE"/>
    <property type="match status" value="1"/>
</dbReference>
<dbReference type="AlphaFoldDB" id="A0A2K3DRK7"/>
<proteinExistence type="inferred from homology"/>
<keyword evidence="2 5" id="KW-0808">Transferase</keyword>
<evidence type="ECO:0000256" key="2">
    <source>
        <dbReference type="ARBA" id="ARBA00022679"/>
    </source>
</evidence>
<sequence>MSLPASLQHHRCPAAGPSGRHAVCGQTAPARLLHGAWTAAGRSRTASTTPHAGRRPGAGGSSRDGSRSGPRTGRGSSGASQQQRRTAPASPVQPVIEEGPVDVPALGWMWRAGSSSGSGSGDGDATASASRPMPTAAATVANLYEDRIKAKKSLGQNFMMDDTILRDIVAAAAVGPGDLVLEVGPGTGNLTKHLLAAGARVTAVEKDDTLYGRLGVEYQQVPELQLVHGDAVKVGLEDIIKHMVEQDRLQQLQPQQPQSEQPSSSSTPSPTTATSASSLAAPAPAPKAKRVKVVANLPYNITKELLQLLLPLGGLVSDLHLMLQHEAGERLTERTPGGREWRAANIRTLFYCRPKYRFRISRFKYDPVPGVDGALVTFALRPPGARLQVPSEQALMELVDKAFSERRKKMRNSLSPLYSSEEVESALAACGLDVDARAQELTLEQFAALSWQLHRQRVAELGLKPPAPAEEQKAEAAPAAGGCGAGSGQGAEAGSSRAGREER</sequence>
<dbReference type="KEGG" id="cre:CHLRE_06g309300v5"/>
<dbReference type="InterPro" id="IPR023165">
    <property type="entry name" value="rRNA_Ade_diMease-like_C"/>
</dbReference>
<dbReference type="InterPro" id="IPR020596">
    <property type="entry name" value="rRNA_Ade_Mease_Trfase_CS"/>
</dbReference>
<dbReference type="InterPro" id="IPR029063">
    <property type="entry name" value="SAM-dependent_MTases_sf"/>
</dbReference>
<feature type="binding site" evidence="5">
    <location>
        <position position="159"/>
    </location>
    <ligand>
        <name>S-adenosyl-L-methionine</name>
        <dbReference type="ChEBI" id="CHEBI:59789"/>
    </ligand>
</feature>
<dbReference type="InterPro" id="IPR001737">
    <property type="entry name" value="KsgA/Erm"/>
</dbReference>
<dbReference type="Gene3D" id="3.40.50.150">
    <property type="entry name" value="Vaccinia Virus protein VP39"/>
    <property type="match status" value="1"/>
</dbReference>
<gene>
    <name evidence="9" type="ORF">CHLRE_06g309300v5</name>
</gene>
<dbReference type="SUPFAM" id="SSF53335">
    <property type="entry name" value="S-adenosyl-L-methionine-dependent methyltransferases"/>
    <property type="match status" value="1"/>
</dbReference>
<dbReference type="Proteomes" id="UP000006906">
    <property type="component" value="Chromosome 6"/>
</dbReference>
<evidence type="ECO:0000256" key="6">
    <source>
        <dbReference type="RuleBase" id="RU362106"/>
    </source>
</evidence>
<feature type="binding site" evidence="5">
    <location>
        <position position="296"/>
    </location>
    <ligand>
        <name>S-adenosyl-L-methionine</name>
        <dbReference type="ChEBI" id="CHEBI:59789"/>
    </ligand>
</feature>
<dbReference type="OrthoDB" id="74991at2759"/>
<keyword evidence="4 5" id="KW-0694">RNA-binding</keyword>
<keyword evidence="3 5" id="KW-0949">S-adenosyl-L-methionine</keyword>
<feature type="region of interest" description="Disordered" evidence="7">
    <location>
        <begin position="109"/>
        <end position="133"/>
    </location>
</feature>
<feature type="compositionally biased region" description="Low complexity" evidence="7">
    <location>
        <begin position="63"/>
        <end position="80"/>
    </location>
</feature>
<dbReference type="InParanoid" id="A0A2K3DRK7"/>
<feature type="compositionally biased region" description="Gly residues" evidence="7">
    <location>
        <begin position="481"/>
        <end position="491"/>
    </location>
</feature>
<dbReference type="InterPro" id="IPR020598">
    <property type="entry name" value="rRNA_Ade_methylase_Trfase_N"/>
</dbReference>
<feature type="domain" description="Ribosomal RNA adenine methylase transferase N-terminal" evidence="8">
    <location>
        <begin position="164"/>
        <end position="382"/>
    </location>
</feature>
<feature type="region of interest" description="Disordered" evidence="7">
    <location>
        <begin position="1"/>
        <end position="23"/>
    </location>
</feature>
<dbReference type="Gramene" id="PNW83160">
    <property type="protein sequence ID" value="PNW83160"/>
    <property type="gene ID" value="CHLRE_06g309300v5"/>
</dbReference>
<keyword evidence="10" id="KW-1185">Reference proteome</keyword>
<feature type="binding site" evidence="5">
    <location>
        <position position="157"/>
    </location>
    <ligand>
        <name>S-adenosyl-L-methionine</name>
        <dbReference type="ChEBI" id="CHEBI:59789"/>
    </ligand>
</feature>
<evidence type="ECO:0000256" key="7">
    <source>
        <dbReference type="SAM" id="MobiDB-lite"/>
    </source>
</evidence>
<dbReference type="Gene3D" id="1.10.8.100">
    <property type="entry name" value="Ribosomal RNA adenine dimethylase-like, domain 2"/>
    <property type="match status" value="1"/>
</dbReference>
<dbReference type="GO" id="GO:0003723">
    <property type="term" value="F:RNA binding"/>
    <property type="evidence" value="ECO:0007669"/>
    <property type="project" value="UniProtKB-UniRule"/>
</dbReference>
<dbReference type="OMA" id="IRTLFYC"/>
<feature type="compositionally biased region" description="Low complexity" evidence="7">
    <location>
        <begin position="39"/>
        <end position="49"/>
    </location>
</feature>
<feature type="region of interest" description="Disordered" evidence="7">
    <location>
        <begin position="250"/>
        <end position="283"/>
    </location>
</feature>
<reference evidence="9 10" key="1">
    <citation type="journal article" date="2007" name="Science">
        <title>The Chlamydomonas genome reveals the evolution of key animal and plant functions.</title>
        <authorList>
            <person name="Merchant S.S."/>
            <person name="Prochnik S.E."/>
            <person name="Vallon O."/>
            <person name="Harris E.H."/>
            <person name="Karpowicz S.J."/>
            <person name="Witman G.B."/>
            <person name="Terry A."/>
            <person name="Salamov A."/>
            <person name="Fritz-Laylin L.K."/>
            <person name="Marechal-Drouard L."/>
            <person name="Marshall W.F."/>
            <person name="Qu L.H."/>
            <person name="Nelson D.R."/>
            <person name="Sanderfoot A.A."/>
            <person name="Spalding M.H."/>
            <person name="Kapitonov V.V."/>
            <person name="Ren Q."/>
            <person name="Ferris P."/>
            <person name="Lindquist E."/>
            <person name="Shapiro H."/>
            <person name="Lucas S.M."/>
            <person name="Grimwood J."/>
            <person name="Schmutz J."/>
            <person name="Cardol P."/>
            <person name="Cerutti H."/>
            <person name="Chanfreau G."/>
            <person name="Chen C.L."/>
            <person name="Cognat V."/>
            <person name="Croft M.T."/>
            <person name="Dent R."/>
            <person name="Dutcher S."/>
            <person name="Fernandez E."/>
            <person name="Fukuzawa H."/>
            <person name="Gonzalez-Ballester D."/>
            <person name="Gonzalez-Halphen D."/>
            <person name="Hallmann A."/>
            <person name="Hanikenne M."/>
            <person name="Hippler M."/>
            <person name="Inwood W."/>
            <person name="Jabbari K."/>
            <person name="Kalanon M."/>
            <person name="Kuras R."/>
            <person name="Lefebvre P.A."/>
            <person name="Lemaire S.D."/>
            <person name="Lobanov A.V."/>
            <person name="Lohr M."/>
            <person name="Manuell A."/>
            <person name="Meier I."/>
            <person name="Mets L."/>
            <person name="Mittag M."/>
            <person name="Mittelmeier T."/>
            <person name="Moroney J.V."/>
            <person name="Moseley J."/>
            <person name="Napoli C."/>
            <person name="Nedelcu A.M."/>
            <person name="Niyogi K."/>
            <person name="Novoselov S.V."/>
            <person name="Paulsen I.T."/>
            <person name="Pazour G."/>
            <person name="Purton S."/>
            <person name="Ral J.P."/>
            <person name="Riano-Pachon D.M."/>
            <person name="Riekhof W."/>
            <person name="Rymarquis L."/>
            <person name="Schroda M."/>
            <person name="Stern D."/>
            <person name="Umen J."/>
            <person name="Willows R."/>
            <person name="Wilson N."/>
            <person name="Zimmer S.L."/>
            <person name="Allmer J."/>
            <person name="Balk J."/>
            <person name="Bisova K."/>
            <person name="Chen C.J."/>
            <person name="Elias M."/>
            <person name="Gendler K."/>
            <person name="Hauser C."/>
            <person name="Lamb M.R."/>
            <person name="Ledford H."/>
            <person name="Long J.C."/>
            <person name="Minagawa J."/>
            <person name="Page M.D."/>
            <person name="Pan J."/>
            <person name="Pootakham W."/>
            <person name="Roje S."/>
            <person name="Rose A."/>
            <person name="Stahlberg E."/>
            <person name="Terauchi A.M."/>
            <person name="Yang P."/>
            <person name="Ball S."/>
            <person name="Bowler C."/>
            <person name="Dieckmann C.L."/>
            <person name="Gladyshev V.N."/>
            <person name="Green P."/>
            <person name="Jorgensen R."/>
            <person name="Mayfield S."/>
            <person name="Mueller-Roeber B."/>
            <person name="Rajamani S."/>
            <person name="Sayre R.T."/>
            <person name="Brokstein P."/>
            <person name="Dubchak I."/>
            <person name="Goodstein D."/>
            <person name="Hornick L."/>
            <person name="Huang Y.W."/>
            <person name="Jhaveri J."/>
            <person name="Luo Y."/>
            <person name="Martinez D."/>
            <person name="Ngau W.C."/>
            <person name="Otillar B."/>
            <person name="Poliakov A."/>
            <person name="Porter A."/>
            <person name="Szajkowski L."/>
            <person name="Werner G."/>
            <person name="Zhou K."/>
            <person name="Grigoriev I.V."/>
            <person name="Rokhsar D.S."/>
            <person name="Grossman A.R."/>
        </authorList>
    </citation>
    <scope>NUCLEOTIDE SEQUENCE [LARGE SCALE GENOMIC DNA]</scope>
    <source>
        <strain evidence="10">CC-503</strain>
    </source>
</reference>
<feature type="compositionally biased region" description="Low complexity" evidence="7">
    <location>
        <begin position="250"/>
        <end position="282"/>
    </location>
</feature>
<dbReference type="EC" id="2.1.1.-" evidence="6"/>
<evidence type="ECO:0000313" key="9">
    <source>
        <dbReference type="EMBL" id="PNW83160.1"/>
    </source>
</evidence>
<feature type="region of interest" description="Disordered" evidence="7">
    <location>
        <begin position="462"/>
        <end position="503"/>
    </location>
</feature>
<evidence type="ECO:0000256" key="5">
    <source>
        <dbReference type="PROSITE-ProRule" id="PRU01026"/>
    </source>
</evidence>
<name>A0A2K3DRK7_CHLRE</name>
<dbReference type="FunCoup" id="A0A2K3DRK7">
    <property type="interactions" value="305"/>
</dbReference>
<dbReference type="EMBL" id="CM008967">
    <property type="protein sequence ID" value="PNW83160.1"/>
    <property type="molecule type" value="Genomic_DNA"/>
</dbReference>
<evidence type="ECO:0000256" key="4">
    <source>
        <dbReference type="ARBA" id="ARBA00022884"/>
    </source>
</evidence>
<dbReference type="PANTHER" id="PTHR11727:SF27">
    <property type="entry name" value="RIBOSOMAL RNA SMALL SUBUNIT METHYLTRANSFERASE, CHLOROPLASTIC"/>
    <property type="match status" value="1"/>
</dbReference>
<evidence type="ECO:0000256" key="1">
    <source>
        <dbReference type="ARBA" id="ARBA00022603"/>
    </source>
</evidence>
<dbReference type="GO" id="GO:0031167">
    <property type="term" value="P:rRNA methylation"/>
    <property type="evidence" value="ECO:0000318"/>
    <property type="project" value="GO_Central"/>
</dbReference>
<dbReference type="RefSeq" id="XP_042924467.1">
    <property type="nucleotide sequence ID" value="XM_043063761.1"/>
</dbReference>
<evidence type="ECO:0000313" key="10">
    <source>
        <dbReference type="Proteomes" id="UP000006906"/>
    </source>
</evidence>
<feature type="binding site" evidence="5">
    <location>
        <position position="184"/>
    </location>
    <ligand>
        <name>S-adenosyl-L-methionine</name>
        <dbReference type="ChEBI" id="CHEBI:59789"/>
    </ligand>
</feature>
<feature type="region of interest" description="Disordered" evidence="7">
    <location>
        <begin position="39"/>
        <end position="97"/>
    </location>
</feature>
<dbReference type="Pfam" id="PF00398">
    <property type="entry name" value="RrnaAD"/>
    <property type="match status" value="1"/>
</dbReference>
<comment type="similarity">
    <text evidence="5 6">Belongs to the class I-like SAM-binding methyltransferase superfamily. rRNA adenine N(6)-methyltransferase family.</text>
</comment>
<evidence type="ECO:0000256" key="3">
    <source>
        <dbReference type="ARBA" id="ARBA00022691"/>
    </source>
</evidence>
<dbReference type="GeneID" id="5716827"/>
<feature type="binding site" evidence="5">
    <location>
        <position position="230"/>
    </location>
    <ligand>
        <name>S-adenosyl-L-methionine</name>
        <dbReference type="ChEBI" id="CHEBI:59789"/>
    </ligand>
</feature>
<dbReference type="CDD" id="cd02440">
    <property type="entry name" value="AdoMet_MTases"/>
    <property type="match status" value="1"/>
</dbReference>
<accession>A0A2K3DRK7</accession>
<dbReference type="PROSITE" id="PS51689">
    <property type="entry name" value="SAM_RNA_A_N6_MT"/>
    <property type="match status" value="1"/>
</dbReference>
<dbReference type="PROSITE" id="PS01131">
    <property type="entry name" value="RRNA_A_DIMETH"/>
    <property type="match status" value="1"/>
</dbReference>